<accession>A0A849C2A6</accession>
<evidence type="ECO:0000256" key="8">
    <source>
        <dbReference type="ARBA" id="ARBA00033408"/>
    </source>
</evidence>
<dbReference type="GO" id="GO:0006310">
    <property type="term" value="P:DNA recombination"/>
    <property type="evidence" value="ECO:0007669"/>
    <property type="project" value="InterPro"/>
</dbReference>
<dbReference type="GO" id="GO:0006281">
    <property type="term" value="P:DNA repair"/>
    <property type="evidence" value="ECO:0007669"/>
    <property type="project" value="UniProtKB-KW"/>
</dbReference>
<evidence type="ECO:0000256" key="2">
    <source>
        <dbReference type="ARBA" id="ARBA00009441"/>
    </source>
</evidence>
<dbReference type="RefSeq" id="WP_171203593.1">
    <property type="nucleotide sequence ID" value="NZ_BAAANP010000065.1"/>
</dbReference>
<keyword evidence="6" id="KW-0067">ATP-binding</keyword>
<dbReference type="SUPFAM" id="SSF52540">
    <property type="entry name" value="P-loop containing nucleoside triphosphate hydrolases"/>
    <property type="match status" value="1"/>
</dbReference>
<evidence type="ECO:0000259" key="11">
    <source>
        <dbReference type="Pfam" id="PF02463"/>
    </source>
</evidence>
<name>A0A849C2A6_9ACTN</name>
<organism evidence="12 13">
    <name type="scientific">Pseudokineococcus marinus</name>
    <dbReference type="NCBI Taxonomy" id="351215"/>
    <lineage>
        <taxon>Bacteria</taxon>
        <taxon>Bacillati</taxon>
        <taxon>Actinomycetota</taxon>
        <taxon>Actinomycetes</taxon>
        <taxon>Kineosporiales</taxon>
        <taxon>Kineosporiaceae</taxon>
        <taxon>Pseudokineococcus</taxon>
    </lineage>
</organism>
<keyword evidence="5 9" id="KW-0227">DNA damage</keyword>
<gene>
    <name evidence="12" type="primary">recN</name>
    <name evidence="12" type="ORF">HLB09_11985</name>
</gene>
<evidence type="ECO:0000256" key="4">
    <source>
        <dbReference type="ARBA" id="ARBA00022741"/>
    </source>
</evidence>
<evidence type="ECO:0000256" key="3">
    <source>
        <dbReference type="ARBA" id="ARBA00021315"/>
    </source>
</evidence>
<feature type="coiled-coil region" evidence="10">
    <location>
        <begin position="358"/>
        <end position="385"/>
    </location>
</feature>
<keyword evidence="10" id="KW-0175">Coiled coil</keyword>
<dbReference type="GO" id="GO:0009432">
    <property type="term" value="P:SOS response"/>
    <property type="evidence" value="ECO:0007669"/>
    <property type="project" value="TreeGrafter"/>
</dbReference>
<evidence type="ECO:0000256" key="9">
    <source>
        <dbReference type="PIRNR" id="PIRNR003128"/>
    </source>
</evidence>
<comment type="similarity">
    <text evidence="2 9">Belongs to the RecN family.</text>
</comment>
<protein>
    <recommendedName>
        <fullName evidence="3 9">DNA repair protein RecN</fullName>
    </recommendedName>
    <alternativeName>
        <fullName evidence="8 9">Recombination protein N</fullName>
    </alternativeName>
</protein>
<evidence type="ECO:0000256" key="10">
    <source>
        <dbReference type="SAM" id="Coils"/>
    </source>
</evidence>
<sequence length="571" mass="59411">MLEEIRIRDLGAIDASALEIGPGLTVLTGETGAGKTMVVTSLGLLLGARADPTAVRSGARSALVEGRFTLPATGPAAERARGSGAELEDVGAGRSELLVARSVAAGGRSRAHVGGRAVPNGLLGELADDLVAVHGQSEQVLLRSPARQREVVDASAGEDVAQPMARYRTAFERHRAVRAELDEIRTRGRERAQEADLLRHGLERVERVDPQPGEDLALAQEAERLTHAEDLRLAAATARAALTGDDDAGGGESPGDAVGAVEVARRALEAVRAHDPALAALADRLAEVSVLVVEAGADAAAHLAELEADPARLAVVQERRAELAALVRAYGEDASAVLAWAREASRRLLELEGDDDRVGALEEEERALAEELETLAARLHDARAAAGERLAAAASAELEALAMAGARLEVRVERTERLSATGGDDVALLLAAHAGAEPRPLARGASGGELSRVMLALEVVLAEADPVETFVFDEVDSGVGGRAAVEIGRRLAALAERSQVLVVTHLPQVAAFADHHLLVEKGGDGSVVASGVRALEGEDRVAELARMLAGRGGSTSARAHAAELLEGARHR</sequence>
<evidence type="ECO:0000256" key="6">
    <source>
        <dbReference type="ARBA" id="ARBA00022840"/>
    </source>
</evidence>
<dbReference type="Proteomes" id="UP000555552">
    <property type="component" value="Unassembled WGS sequence"/>
</dbReference>
<dbReference type="GO" id="GO:0043590">
    <property type="term" value="C:bacterial nucleoid"/>
    <property type="evidence" value="ECO:0007669"/>
    <property type="project" value="TreeGrafter"/>
</dbReference>
<reference evidence="12 13" key="1">
    <citation type="submission" date="2020-05" db="EMBL/GenBank/DDBJ databases">
        <title>MicrobeNet Type strains.</title>
        <authorList>
            <person name="Nicholson A.C."/>
        </authorList>
    </citation>
    <scope>NUCLEOTIDE SEQUENCE [LARGE SCALE GENOMIC DNA]</scope>
    <source>
        <strain evidence="12 13">JCM 14547</strain>
    </source>
</reference>
<dbReference type="GO" id="GO:0005524">
    <property type="term" value="F:ATP binding"/>
    <property type="evidence" value="ECO:0007669"/>
    <property type="project" value="UniProtKB-KW"/>
</dbReference>
<dbReference type="EMBL" id="JABEMA010000197">
    <property type="protein sequence ID" value="NNH23798.1"/>
    <property type="molecule type" value="Genomic_DNA"/>
</dbReference>
<dbReference type="InterPro" id="IPR003395">
    <property type="entry name" value="RecF/RecN/SMC_N"/>
</dbReference>
<dbReference type="AlphaFoldDB" id="A0A849C2A6"/>
<dbReference type="InterPro" id="IPR004604">
    <property type="entry name" value="DNA_recomb/repair_RecN"/>
</dbReference>
<dbReference type="PANTHER" id="PTHR11059:SF0">
    <property type="entry name" value="DNA REPAIR PROTEIN RECN"/>
    <property type="match status" value="1"/>
</dbReference>
<dbReference type="Gene3D" id="3.40.50.300">
    <property type="entry name" value="P-loop containing nucleotide triphosphate hydrolases"/>
    <property type="match status" value="2"/>
</dbReference>
<dbReference type="Pfam" id="PF02463">
    <property type="entry name" value="SMC_N"/>
    <property type="match status" value="1"/>
</dbReference>
<evidence type="ECO:0000313" key="13">
    <source>
        <dbReference type="Proteomes" id="UP000555552"/>
    </source>
</evidence>
<feature type="domain" description="RecF/RecN/SMC N-terminal" evidence="11">
    <location>
        <begin position="2"/>
        <end position="519"/>
    </location>
</feature>
<evidence type="ECO:0000256" key="7">
    <source>
        <dbReference type="ARBA" id="ARBA00023204"/>
    </source>
</evidence>
<dbReference type="CDD" id="cd03241">
    <property type="entry name" value="ABC_RecN"/>
    <property type="match status" value="1"/>
</dbReference>
<dbReference type="PIRSF" id="PIRSF003128">
    <property type="entry name" value="RecN"/>
    <property type="match status" value="1"/>
</dbReference>
<keyword evidence="4" id="KW-0547">Nucleotide-binding</keyword>
<comment type="caution">
    <text evidence="12">The sequence shown here is derived from an EMBL/GenBank/DDBJ whole genome shotgun (WGS) entry which is preliminary data.</text>
</comment>
<dbReference type="InterPro" id="IPR027417">
    <property type="entry name" value="P-loop_NTPase"/>
</dbReference>
<keyword evidence="7 9" id="KW-0234">DNA repair</keyword>
<dbReference type="PANTHER" id="PTHR11059">
    <property type="entry name" value="DNA REPAIR PROTEIN RECN"/>
    <property type="match status" value="1"/>
</dbReference>
<proteinExistence type="inferred from homology"/>
<dbReference type="NCBIfam" id="TIGR00634">
    <property type="entry name" value="recN"/>
    <property type="match status" value="1"/>
</dbReference>
<evidence type="ECO:0000313" key="12">
    <source>
        <dbReference type="EMBL" id="NNH23798.1"/>
    </source>
</evidence>
<evidence type="ECO:0000256" key="1">
    <source>
        <dbReference type="ARBA" id="ARBA00003618"/>
    </source>
</evidence>
<keyword evidence="13" id="KW-1185">Reference proteome</keyword>
<evidence type="ECO:0000256" key="5">
    <source>
        <dbReference type="ARBA" id="ARBA00022763"/>
    </source>
</evidence>
<comment type="function">
    <text evidence="1 9">May be involved in recombinational repair of damaged DNA.</text>
</comment>